<accession>A0A344PHY1</accession>
<dbReference type="OrthoDB" id="9813438at2"/>
<sequence>MSDLINDPNASRLIYGLRDTGYNVRTAAADIIDNSIAAGAENINIEIQLLHDGRKVVYFGDDGHGMNQEQVRNAMRYGADRRPDAKSLGKFGLGLKTASSSVCKRYSVISRRSEDQPLAKLTWDLEHVEQRNVWEMLAEPVTADQNEMFDEYCGPTGTLVIWENCDRLLSKEYTPGTKEQAAVKRMSEALSKHLSLVFHRFLDENDSRERNVVIRINGTPVKPWNPFYPGRSEQVLAPNKQKVVVELFDGSEEVAEMKAWILPHRRDMGKEEEAEFAKISNRAQGFYVYREGRLIQDGGWMDVFGAPEPHTSLLRIEFDFGHQLDEAFRIDVKKSRILFHPDLEDGLRKLLQPVYREAGARYRRESRDDANQKKTVDHSSANKNIAGTPNTTKPQVNAADVRTQTAEISNNRGPKIRIKAPVQNFVSPDSIHVEAVTTITNGHLWEPAYRSAGSADHVPGVQLNKHHDFYQKIYQRAAANGYAVEGMDLLLYAFAMAEQNNTDPELEPVFEDIREEISANLRKLLRYMPDPEPAELTEDDDE</sequence>
<dbReference type="Pfam" id="PF13589">
    <property type="entry name" value="HATPase_c_3"/>
    <property type="match status" value="1"/>
</dbReference>
<feature type="region of interest" description="Disordered" evidence="1">
    <location>
        <begin position="361"/>
        <end position="397"/>
    </location>
</feature>
<keyword evidence="3" id="KW-1185">Reference proteome</keyword>
<feature type="compositionally biased region" description="Polar residues" evidence="1">
    <location>
        <begin position="378"/>
        <end position="395"/>
    </location>
</feature>
<keyword evidence="2" id="KW-0547">Nucleotide-binding</keyword>
<name>A0A344PHY1_9RHOB</name>
<reference evidence="3" key="1">
    <citation type="submission" date="2018-07" db="EMBL/GenBank/DDBJ databases">
        <title>Genome sequencing of Paracoccus sp. SC2-6.</title>
        <authorList>
            <person name="Heo J."/>
            <person name="Kim S.-J."/>
            <person name="Kwon S.-W."/>
        </authorList>
    </citation>
    <scope>NUCLEOTIDE SEQUENCE [LARGE SCALE GENOMIC DNA]</scope>
    <source>
        <strain evidence="3">SC2-6</strain>
    </source>
</reference>
<feature type="compositionally biased region" description="Basic and acidic residues" evidence="1">
    <location>
        <begin position="361"/>
        <end position="377"/>
    </location>
</feature>
<evidence type="ECO:0000256" key="1">
    <source>
        <dbReference type="SAM" id="MobiDB-lite"/>
    </source>
</evidence>
<protein>
    <submittedName>
        <fullName evidence="2">ATP-binding protein</fullName>
    </submittedName>
</protein>
<dbReference type="EMBL" id="CP030918">
    <property type="protein sequence ID" value="AXC48986.1"/>
    <property type="molecule type" value="Genomic_DNA"/>
</dbReference>
<dbReference type="AlphaFoldDB" id="A0A344PHY1"/>
<dbReference type="RefSeq" id="WP_114075305.1">
    <property type="nucleotide sequence ID" value="NZ_CP030918.1"/>
</dbReference>
<organism evidence="2 3">
    <name type="scientific">Paracoccus suum</name>
    <dbReference type="NCBI Taxonomy" id="2259340"/>
    <lineage>
        <taxon>Bacteria</taxon>
        <taxon>Pseudomonadati</taxon>
        <taxon>Pseudomonadota</taxon>
        <taxon>Alphaproteobacteria</taxon>
        <taxon>Rhodobacterales</taxon>
        <taxon>Paracoccaceae</taxon>
        <taxon>Paracoccus</taxon>
    </lineage>
</organism>
<evidence type="ECO:0000313" key="2">
    <source>
        <dbReference type="EMBL" id="AXC48986.1"/>
    </source>
</evidence>
<dbReference type="Gene3D" id="3.30.565.10">
    <property type="entry name" value="Histidine kinase-like ATPase, C-terminal domain"/>
    <property type="match status" value="1"/>
</dbReference>
<dbReference type="SUPFAM" id="SSF55874">
    <property type="entry name" value="ATPase domain of HSP90 chaperone/DNA topoisomerase II/histidine kinase"/>
    <property type="match status" value="1"/>
</dbReference>
<dbReference type="KEGG" id="pars:DRW48_04100"/>
<proteinExistence type="predicted"/>
<dbReference type="Proteomes" id="UP000252023">
    <property type="component" value="Chromosome"/>
</dbReference>
<evidence type="ECO:0000313" key="3">
    <source>
        <dbReference type="Proteomes" id="UP000252023"/>
    </source>
</evidence>
<dbReference type="InterPro" id="IPR036890">
    <property type="entry name" value="HATPase_C_sf"/>
</dbReference>
<dbReference type="GO" id="GO:0005524">
    <property type="term" value="F:ATP binding"/>
    <property type="evidence" value="ECO:0007669"/>
    <property type="project" value="UniProtKB-KW"/>
</dbReference>
<keyword evidence="2" id="KW-0067">ATP-binding</keyword>
<gene>
    <name evidence="2" type="ORF">DRW48_04100</name>
</gene>